<sequence>MAVFHTAGDPPSIGKTSLVTIGWTTNTSAAEVKIATANRMGVSRSGAPDTMPESPVVSLMPAPYAGAVSGRIPPP</sequence>
<dbReference type="Proteomes" id="UP001156921">
    <property type="component" value="Unassembled WGS sequence"/>
</dbReference>
<reference evidence="2" key="1">
    <citation type="journal article" date="2019" name="Int. J. Syst. Evol. Microbiol.">
        <title>The Global Catalogue of Microorganisms (GCM) 10K type strain sequencing project: providing services to taxonomists for standard genome sequencing and annotation.</title>
        <authorList>
            <consortium name="The Broad Institute Genomics Platform"/>
            <consortium name="The Broad Institute Genome Sequencing Center for Infectious Disease"/>
            <person name="Wu L."/>
            <person name="Ma J."/>
        </authorList>
    </citation>
    <scope>NUCLEOTIDE SEQUENCE [LARGE SCALE GENOMIC DNA]</scope>
    <source>
        <strain evidence="2">NBRC 110107</strain>
    </source>
</reference>
<dbReference type="EMBL" id="BSOY01000003">
    <property type="protein sequence ID" value="GLS00317.1"/>
    <property type="molecule type" value="Genomic_DNA"/>
</dbReference>
<name>A0ABQ6BGM9_9CAUL</name>
<organism evidence="1 2">
    <name type="scientific">Brevundimonas denitrificans</name>
    <dbReference type="NCBI Taxonomy" id="1443434"/>
    <lineage>
        <taxon>Bacteria</taxon>
        <taxon>Pseudomonadati</taxon>
        <taxon>Pseudomonadota</taxon>
        <taxon>Alphaproteobacteria</taxon>
        <taxon>Caulobacterales</taxon>
        <taxon>Caulobacteraceae</taxon>
        <taxon>Brevundimonas</taxon>
    </lineage>
</organism>
<accession>A0ABQ6BGM9</accession>
<keyword evidence="2" id="KW-1185">Reference proteome</keyword>
<evidence type="ECO:0000313" key="1">
    <source>
        <dbReference type="EMBL" id="GLS00317.1"/>
    </source>
</evidence>
<protein>
    <submittedName>
        <fullName evidence="1">Uncharacterized protein</fullName>
    </submittedName>
</protein>
<proteinExistence type="predicted"/>
<gene>
    <name evidence="1" type="ORF">GCM10007859_03210</name>
</gene>
<comment type="caution">
    <text evidence="1">The sequence shown here is derived from an EMBL/GenBank/DDBJ whole genome shotgun (WGS) entry which is preliminary data.</text>
</comment>
<evidence type="ECO:0000313" key="2">
    <source>
        <dbReference type="Proteomes" id="UP001156921"/>
    </source>
</evidence>